<dbReference type="CDD" id="cd03139">
    <property type="entry name" value="GATase1_PfpI_2"/>
    <property type="match status" value="1"/>
</dbReference>
<dbReference type="InterPro" id="IPR002818">
    <property type="entry name" value="DJ-1/PfpI"/>
</dbReference>
<feature type="domain" description="DJ-1/PfpI" evidence="1">
    <location>
        <begin position="8"/>
        <end position="169"/>
    </location>
</feature>
<sequence length="197" mass="21484">MSITYGIYLYDNVVNLDYIGAHEVFGASLYYLGEGQLFTVAEEKRMITSATGLQVMPDYSFEDAPDIDVLLVPGAMELEAAVGSSAALEWISKVSAQARFTTAVCTGALILQKAGILQGRKATTHWQLIPELEKDTSVTVLPEMRYVRDGNIVTAQGVSAGIDMALWLLGELHSPDHSRTVRRGLQYDPAPPYTAEV</sequence>
<dbReference type="PATRIC" id="fig|1560234.3.peg.32"/>
<dbReference type="SUPFAM" id="SSF52317">
    <property type="entry name" value="Class I glutamine amidotransferase-like"/>
    <property type="match status" value="1"/>
</dbReference>
<comment type="caution">
    <text evidence="2">The sequence shown here is derived from an EMBL/GenBank/DDBJ whole genome shotgun (WGS) entry which is preliminary data.</text>
</comment>
<dbReference type="GO" id="GO:0006355">
    <property type="term" value="P:regulation of DNA-templated transcription"/>
    <property type="evidence" value="ECO:0007669"/>
    <property type="project" value="TreeGrafter"/>
</dbReference>
<dbReference type="OrthoDB" id="9798003at2"/>
<evidence type="ECO:0000313" key="2">
    <source>
        <dbReference type="EMBL" id="OBQ57504.1"/>
    </source>
</evidence>
<dbReference type="EMBL" id="JXMS01000001">
    <property type="protein sequence ID" value="OBQ57504.1"/>
    <property type="molecule type" value="Genomic_DNA"/>
</dbReference>
<dbReference type="STRING" id="1560234.SP90_00160"/>
<dbReference type="Pfam" id="PF01965">
    <property type="entry name" value="DJ-1_PfpI"/>
    <property type="match status" value="1"/>
</dbReference>
<dbReference type="PANTHER" id="PTHR43130:SF3">
    <property type="entry name" value="HTH-TYPE TRANSCRIPTIONAL REGULATOR RV1931C"/>
    <property type="match status" value="1"/>
</dbReference>
<dbReference type="RefSeq" id="WP_066851352.1">
    <property type="nucleotide sequence ID" value="NZ_JXMS01000001.1"/>
</dbReference>
<accession>A0A1B7XPR1</accession>
<dbReference type="PANTHER" id="PTHR43130">
    <property type="entry name" value="ARAC-FAMILY TRANSCRIPTIONAL REGULATOR"/>
    <property type="match status" value="1"/>
</dbReference>
<evidence type="ECO:0000313" key="3">
    <source>
        <dbReference type="Proteomes" id="UP000091979"/>
    </source>
</evidence>
<proteinExistence type="predicted"/>
<organism evidence="2 3">
    <name type="scientific">Halodesulfovibrio spirochaetisodalis</name>
    <dbReference type="NCBI Taxonomy" id="1560234"/>
    <lineage>
        <taxon>Bacteria</taxon>
        <taxon>Pseudomonadati</taxon>
        <taxon>Thermodesulfobacteriota</taxon>
        <taxon>Desulfovibrionia</taxon>
        <taxon>Desulfovibrionales</taxon>
        <taxon>Desulfovibrionaceae</taxon>
        <taxon>Halodesulfovibrio</taxon>
    </lineage>
</organism>
<name>A0A1B7XPR1_9BACT</name>
<dbReference type="InterPro" id="IPR029062">
    <property type="entry name" value="Class_I_gatase-like"/>
</dbReference>
<evidence type="ECO:0000259" key="1">
    <source>
        <dbReference type="Pfam" id="PF01965"/>
    </source>
</evidence>
<dbReference type="Gene3D" id="3.40.50.880">
    <property type="match status" value="1"/>
</dbReference>
<keyword evidence="3" id="KW-1185">Reference proteome</keyword>
<dbReference type="InterPro" id="IPR052158">
    <property type="entry name" value="INH-QAR"/>
</dbReference>
<gene>
    <name evidence="2" type="ORF">SP90_00160</name>
</gene>
<dbReference type="AlphaFoldDB" id="A0A1B7XPR1"/>
<dbReference type="Proteomes" id="UP000091979">
    <property type="component" value="Unassembled WGS sequence"/>
</dbReference>
<reference evidence="2 3" key="1">
    <citation type="submission" date="2015-01" db="EMBL/GenBank/DDBJ databases">
        <title>Desulfovibrio sp. JC271 draft genome sequence.</title>
        <authorList>
            <person name="Shivani Y."/>
            <person name="Subhash Y."/>
            <person name="Sasikala C."/>
            <person name="Ramana C.V."/>
        </authorList>
    </citation>
    <scope>NUCLEOTIDE SEQUENCE [LARGE SCALE GENOMIC DNA]</scope>
    <source>
        <strain evidence="2 3">JC271</strain>
    </source>
</reference>
<protein>
    <submittedName>
        <fullName evidence="2">Thiamine biosynthesis protein ThiJ</fullName>
    </submittedName>
</protein>